<dbReference type="KEGG" id="tpro:Ga0080559_TMP3225"/>
<sequence>MIPLCALVLLAACATPQERCLRDAAAPWREALEERARIARDLARGYTFETEFERVTRYRICRANKDTVYPCWETDMQPVTKRVPVDAEALQARDAELARALPGLRATAERDTAQCRILYPETETAPEDA</sequence>
<keyword evidence="2" id="KW-1185">Reference proteome</keyword>
<reference evidence="1 2" key="1">
    <citation type="submission" date="2016-03" db="EMBL/GenBank/DDBJ databases">
        <title>Deep-sea bacteria in the southern Pacific.</title>
        <authorList>
            <person name="Tang K."/>
        </authorList>
    </citation>
    <scope>NUCLEOTIDE SEQUENCE [LARGE SCALE GENOMIC DNA]</scope>
    <source>
        <strain evidence="1 2">JLT2016</strain>
    </source>
</reference>
<dbReference type="Proteomes" id="UP000186559">
    <property type="component" value="Chromosome"/>
</dbReference>
<evidence type="ECO:0000313" key="2">
    <source>
        <dbReference type="Proteomes" id="UP000186559"/>
    </source>
</evidence>
<accession>A0A1U7D790</accession>
<dbReference type="RefSeq" id="WP_308420230.1">
    <property type="nucleotide sequence ID" value="NZ_BMEW01000001.1"/>
</dbReference>
<proteinExistence type="predicted"/>
<dbReference type="EMBL" id="CP014796">
    <property type="protein sequence ID" value="APX24021.1"/>
    <property type="molecule type" value="Genomic_DNA"/>
</dbReference>
<evidence type="ECO:0000313" key="1">
    <source>
        <dbReference type="EMBL" id="APX24021.1"/>
    </source>
</evidence>
<organism evidence="1 2">
    <name type="scientific">Salipiger profundus</name>
    <dbReference type="NCBI Taxonomy" id="1229727"/>
    <lineage>
        <taxon>Bacteria</taxon>
        <taxon>Pseudomonadati</taxon>
        <taxon>Pseudomonadota</taxon>
        <taxon>Alphaproteobacteria</taxon>
        <taxon>Rhodobacterales</taxon>
        <taxon>Roseobacteraceae</taxon>
        <taxon>Salipiger</taxon>
    </lineage>
</organism>
<protein>
    <submittedName>
        <fullName evidence="1">Uncharacterized protein</fullName>
    </submittedName>
</protein>
<name>A0A1U7D790_9RHOB</name>
<gene>
    <name evidence="1" type="ORF">Ga0080559_TMP3225</name>
</gene>
<dbReference type="AlphaFoldDB" id="A0A1U7D790"/>